<proteinExistence type="predicted"/>
<feature type="transmembrane region" description="Helical" evidence="2">
    <location>
        <begin position="706"/>
        <end position="728"/>
    </location>
</feature>
<feature type="transmembrane region" description="Helical" evidence="2">
    <location>
        <begin position="773"/>
        <end position="793"/>
    </location>
</feature>
<dbReference type="SUPFAM" id="SSF53448">
    <property type="entry name" value="Nucleotide-diphospho-sugar transferases"/>
    <property type="match status" value="1"/>
</dbReference>
<accession>A0A0S2M2M9</accession>
<evidence type="ECO:0000313" key="3">
    <source>
        <dbReference type="EMBL" id="ALO67830.1"/>
    </source>
</evidence>
<name>A0A0S2M2M9_9MICC</name>
<dbReference type="Proteomes" id="UP000059574">
    <property type="component" value="Chromosome"/>
</dbReference>
<evidence type="ECO:0000313" key="4">
    <source>
        <dbReference type="Proteomes" id="UP000059574"/>
    </source>
</evidence>
<organism evidence="3 4">
    <name type="scientific">Arthrobacter alpinus</name>
    <dbReference type="NCBI Taxonomy" id="656366"/>
    <lineage>
        <taxon>Bacteria</taxon>
        <taxon>Bacillati</taxon>
        <taxon>Actinomycetota</taxon>
        <taxon>Actinomycetes</taxon>
        <taxon>Micrococcales</taxon>
        <taxon>Micrococcaceae</taxon>
        <taxon>Arthrobacter</taxon>
    </lineage>
</organism>
<keyword evidence="2" id="KW-0472">Membrane</keyword>
<dbReference type="InterPro" id="IPR050834">
    <property type="entry name" value="Glycosyltransf_2"/>
</dbReference>
<dbReference type="RefSeq" id="WP_062291451.1">
    <property type="nucleotide sequence ID" value="NZ_CP013200.1"/>
</dbReference>
<dbReference type="AlphaFoldDB" id="A0A0S2M2M9"/>
<keyword evidence="2" id="KW-1133">Transmembrane helix</keyword>
<dbReference type="Pfam" id="PF13641">
    <property type="entry name" value="Glyco_tranf_2_3"/>
    <property type="match status" value="1"/>
</dbReference>
<feature type="transmembrane region" description="Helical" evidence="2">
    <location>
        <begin position="638"/>
        <end position="657"/>
    </location>
</feature>
<keyword evidence="2" id="KW-0812">Transmembrane</keyword>
<dbReference type="PANTHER" id="PTHR43685">
    <property type="entry name" value="GLYCOSYLTRANSFERASE"/>
    <property type="match status" value="1"/>
</dbReference>
<sequence>MVAHNGGAYLPTVLAALASQTRPAHVVLGADVASSDNSGELLRKELGERHVISLEGRKSYGAAVNAVLEHQKRLSSGAAATARPARSGDRPADGSPAATAALNSSGGVGVLEDERPGSNEWIWLLQDDAAPAPDALQLLIEATERATTATVVGAKQLDWDNHRRLVDVGLSSNKWFDRLALVGLDEQDQGQYDHLADMFAVNTAGMLVRRDVFEKLGGFDPALSGPGDDLDFCARVRLSGDRVLIVPAAQMFHVVHRPNGVGTAVAARKAGVFLRLKHAPAAAVPLYTVGTFIAALYWLMAGFLLKAPGHAVRMFVATCAGLMRPLALRRSRASLAATRTTRRSVNKGLHVPKDASREHLKSLREAVGPDEEMPVESLAGPSLLEPTGESHQESVAPLAVSRTAPIVSAIALVVLLSVLSLVTLSRLMGADSLLGGALLPVSADLGTVWQHATDWWVSLGSGMPGRGNPFNYVLFLLSALGGNGSIALLWLVLLALPLSGFTAWLAAGALTLRRWPRIVAGLAWAGAPVLLLAMGQGRVGALLAHILIPLVMLGLIRAVGGAASPETVPGTVEGAAGTAATVSKMGRPGVAGNPSWTAAAATGLALAAVTAAAPSLFVVAIVGVLIATLLLGRRGKTIWWSLLPSAAVFLPFVWSAWDNPRALLADPGLPLATSHAPLWQQALGFPEQVNATEGILGLGPLFSAPWLTWVAVAIIGAPVVIAAIIALLLPLRRAATVRALWFVALLALAGSYGAKLIAVAFDGGTLVTAFNGPTVSLAFFALLGAAILGLDAAHRHAYDPAHKAGERHRTAKATAVVLSIVLVLAPVVSLGVWTVQQFAKDPGQASLTGPFLLHGATSGTIPATASDRGMGPEASRTIVLSVTPDGGIDAALMQGAGTTLDSLSTISAAARVTGSPGQETVVPSDEATAVLETTVAALVSKAGLDPRDDLVDLGVGFVVLRPGDTAAELLASELEGVPGLSSVGPTESGWLWRVQPTYATAGDTDVVNRVRIVDAAGKAVAPVPSNGIGVNTAIAAGEAGRKVVLAERSDAHWQAWFDGKSLKATDVGWAQAFELPATAGKLEIRYVEPLDAIFTIVQLVLFGLTILLAVPVRARRGRTGAYRDEASLQRVGRGV</sequence>
<dbReference type="Gene3D" id="3.90.550.10">
    <property type="entry name" value="Spore Coat Polysaccharide Biosynthesis Protein SpsA, Chain A"/>
    <property type="match status" value="1"/>
</dbReference>
<feature type="transmembrane region" description="Helical" evidence="2">
    <location>
        <begin position="740"/>
        <end position="761"/>
    </location>
</feature>
<feature type="transmembrane region" description="Helical" evidence="2">
    <location>
        <begin position="406"/>
        <end position="427"/>
    </location>
</feature>
<evidence type="ECO:0000256" key="2">
    <source>
        <dbReference type="SAM" id="Phobius"/>
    </source>
</evidence>
<evidence type="ECO:0000256" key="1">
    <source>
        <dbReference type="SAM" id="MobiDB-lite"/>
    </source>
</evidence>
<protein>
    <recommendedName>
        <fullName evidence="5">Glycosyl transferase</fullName>
    </recommendedName>
</protein>
<feature type="transmembrane region" description="Helical" evidence="2">
    <location>
        <begin position="541"/>
        <end position="560"/>
    </location>
</feature>
<dbReference type="PANTHER" id="PTHR43685:SF3">
    <property type="entry name" value="SLR2126 PROTEIN"/>
    <property type="match status" value="1"/>
</dbReference>
<feature type="region of interest" description="Disordered" evidence="1">
    <location>
        <begin position="369"/>
        <end position="389"/>
    </location>
</feature>
<dbReference type="EMBL" id="CP013200">
    <property type="protein sequence ID" value="ALO67830.1"/>
    <property type="molecule type" value="Genomic_DNA"/>
</dbReference>
<feature type="transmembrane region" description="Helical" evidence="2">
    <location>
        <begin position="284"/>
        <end position="305"/>
    </location>
</feature>
<feature type="transmembrane region" description="Helical" evidence="2">
    <location>
        <begin position="813"/>
        <end position="835"/>
    </location>
</feature>
<evidence type="ECO:0008006" key="5">
    <source>
        <dbReference type="Google" id="ProtNLM"/>
    </source>
</evidence>
<feature type="region of interest" description="Disordered" evidence="1">
    <location>
        <begin position="75"/>
        <end position="110"/>
    </location>
</feature>
<reference evidence="3 4" key="2">
    <citation type="journal article" date="2016" name="J. Biotechnol.">
        <title>Complete genome sequence of Arthrobacter alpinus ERGS4:06, a yellow pigmented bacterium tolerant to cold and radiations isolated from Sikkim Himalaya.</title>
        <authorList>
            <person name="Kumar R."/>
            <person name="Singh D."/>
            <person name="Swarnkar M.K."/>
            <person name="Singh A.K."/>
            <person name="Kumar S."/>
        </authorList>
    </citation>
    <scope>NUCLEOTIDE SEQUENCE [LARGE SCALE GENOMIC DNA]</scope>
    <source>
        <strain evidence="3 4">ERGS4:06</strain>
    </source>
</reference>
<feature type="transmembrane region" description="Helical" evidence="2">
    <location>
        <begin position="1092"/>
        <end position="1110"/>
    </location>
</feature>
<dbReference type="OrthoDB" id="3734530at2"/>
<feature type="transmembrane region" description="Helical" evidence="2">
    <location>
        <begin position="604"/>
        <end position="631"/>
    </location>
</feature>
<gene>
    <name evidence="3" type="ORF">AS189_16755</name>
</gene>
<reference evidence="4" key="1">
    <citation type="submission" date="2015-11" db="EMBL/GenBank/DDBJ databases">
        <authorList>
            <person name="Kumar R."/>
            <person name="Singh D."/>
            <person name="Swarnkar M.K."/>
            <person name="Singh A.K."/>
            <person name="Kumar S."/>
        </authorList>
    </citation>
    <scope>NUCLEOTIDE SEQUENCE [LARGE SCALE GENOMIC DNA]</scope>
    <source>
        <strain evidence="4">ERGS4:06</strain>
    </source>
</reference>
<dbReference type="InterPro" id="IPR029044">
    <property type="entry name" value="Nucleotide-diphossugar_trans"/>
</dbReference>